<feature type="non-terminal residue" evidence="7">
    <location>
        <position position="1"/>
    </location>
</feature>
<feature type="compositionally biased region" description="Basic residues" evidence="6">
    <location>
        <begin position="17"/>
        <end position="29"/>
    </location>
</feature>
<gene>
    <name evidence="7" type="ORF">DN603_27825</name>
</gene>
<keyword evidence="4" id="KW-0732">Signal</keyword>
<evidence type="ECO:0000256" key="6">
    <source>
        <dbReference type="SAM" id="MobiDB-lite"/>
    </source>
</evidence>
<evidence type="ECO:0000256" key="5">
    <source>
        <dbReference type="ARBA" id="ARBA00022764"/>
    </source>
</evidence>
<evidence type="ECO:0000256" key="4">
    <source>
        <dbReference type="ARBA" id="ARBA00022729"/>
    </source>
</evidence>
<sequence>KKHHKAAAKPVAQKAQAAKKHHKTTKHQAAKPAAQPAA</sequence>
<protein>
    <recommendedName>
        <fullName evidence="3">Acid shock protein</fullName>
    </recommendedName>
</protein>
<dbReference type="EMBL" id="QKOX01000047">
    <property type="protein sequence ID" value="RWT15426.1"/>
    <property type="molecule type" value="Genomic_DNA"/>
</dbReference>
<evidence type="ECO:0000256" key="2">
    <source>
        <dbReference type="ARBA" id="ARBA00007641"/>
    </source>
</evidence>
<dbReference type="GO" id="GO:0042597">
    <property type="term" value="C:periplasmic space"/>
    <property type="evidence" value="ECO:0007669"/>
    <property type="project" value="UniProtKB-SubCell"/>
</dbReference>
<dbReference type="Proteomes" id="UP000288843">
    <property type="component" value="Unassembled WGS sequence"/>
</dbReference>
<comment type="subcellular location">
    <subcellularLocation>
        <location evidence="1">Periplasm</location>
    </subcellularLocation>
</comment>
<comment type="similarity">
    <text evidence="2">Belongs to the Asr family.</text>
</comment>
<evidence type="ECO:0000256" key="1">
    <source>
        <dbReference type="ARBA" id="ARBA00004418"/>
    </source>
</evidence>
<evidence type="ECO:0000256" key="3">
    <source>
        <dbReference type="ARBA" id="ARBA00018482"/>
    </source>
</evidence>
<reference evidence="7 8" key="1">
    <citation type="submission" date="2018-06" db="EMBL/GenBank/DDBJ databases">
        <title>Carbapenemase-producing Enterobacteriaceae present in wastewater treatment plant effluent and nearby surface waters in the US.</title>
        <authorList>
            <person name="Mathys D.A."/>
            <person name="Mollenkopf D.F."/>
            <person name="Feicht S.M."/>
            <person name="Adams R.J."/>
            <person name="Albers A.L."/>
            <person name="Stuever D.M."/>
            <person name="Daniels J.B."/>
            <person name="Wittum T.E."/>
        </authorList>
    </citation>
    <scope>NUCLEOTIDE SEQUENCE [LARGE SCALE GENOMIC DNA]</scope>
    <source>
        <strain evidence="7 8">GEO_47_Down_B</strain>
    </source>
</reference>
<keyword evidence="5" id="KW-0574">Periplasm</keyword>
<evidence type="ECO:0000313" key="8">
    <source>
        <dbReference type="Proteomes" id="UP000288843"/>
    </source>
</evidence>
<dbReference type="Pfam" id="PF06392">
    <property type="entry name" value="Asr"/>
    <property type="match status" value="1"/>
</dbReference>
<dbReference type="AlphaFoldDB" id="A0A443VET3"/>
<comment type="caution">
    <text evidence="7">The sequence shown here is derived from an EMBL/GenBank/DDBJ whole genome shotgun (WGS) entry which is preliminary data.</text>
</comment>
<organism evidence="7 8">
    <name type="scientific">Raoultella planticola</name>
    <name type="common">Klebsiella planticola</name>
    <dbReference type="NCBI Taxonomy" id="575"/>
    <lineage>
        <taxon>Bacteria</taxon>
        <taxon>Pseudomonadati</taxon>
        <taxon>Pseudomonadota</taxon>
        <taxon>Gammaproteobacteria</taxon>
        <taxon>Enterobacterales</taxon>
        <taxon>Enterobacteriaceae</taxon>
        <taxon>Klebsiella/Raoultella group</taxon>
        <taxon>Raoultella</taxon>
    </lineage>
</organism>
<accession>A0A443VET3</accession>
<dbReference type="InterPro" id="IPR023497">
    <property type="entry name" value="Acid_shock"/>
</dbReference>
<proteinExistence type="inferred from homology"/>
<name>A0A443VET3_RAOPL</name>
<evidence type="ECO:0000313" key="7">
    <source>
        <dbReference type="EMBL" id="RWT15426.1"/>
    </source>
</evidence>
<feature type="region of interest" description="Disordered" evidence="6">
    <location>
        <begin position="1"/>
        <end position="38"/>
    </location>
</feature>